<dbReference type="Proteomes" id="UP000824120">
    <property type="component" value="Chromosome 12"/>
</dbReference>
<keyword evidence="2" id="KW-1185">Reference proteome</keyword>
<protein>
    <submittedName>
        <fullName evidence="1">Uncharacterized protein</fullName>
    </submittedName>
</protein>
<accession>A0A9J5WA07</accession>
<sequence>MENVSVIEVEIKAIRMGIDYYKILCRSWEAPWLISPDVGYINGLMMKIKVEVQEGNNSIT</sequence>
<evidence type="ECO:0000313" key="1">
    <source>
        <dbReference type="EMBL" id="KAG5572159.1"/>
    </source>
</evidence>
<dbReference type="AlphaFoldDB" id="A0A9J5WA07"/>
<comment type="caution">
    <text evidence="1">The sequence shown here is derived from an EMBL/GenBank/DDBJ whole genome shotgun (WGS) entry which is preliminary data.</text>
</comment>
<gene>
    <name evidence="1" type="ORF">H5410_061925</name>
</gene>
<name>A0A9J5WA07_SOLCO</name>
<proteinExistence type="predicted"/>
<dbReference type="EMBL" id="JACXVP010000012">
    <property type="protein sequence ID" value="KAG5572159.1"/>
    <property type="molecule type" value="Genomic_DNA"/>
</dbReference>
<evidence type="ECO:0000313" key="2">
    <source>
        <dbReference type="Proteomes" id="UP000824120"/>
    </source>
</evidence>
<reference evidence="1 2" key="1">
    <citation type="submission" date="2020-09" db="EMBL/GenBank/DDBJ databases">
        <title>De no assembly of potato wild relative species, Solanum commersonii.</title>
        <authorList>
            <person name="Cho K."/>
        </authorList>
    </citation>
    <scope>NUCLEOTIDE SEQUENCE [LARGE SCALE GENOMIC DNA]</scope>
    <source>
        <strain evidence="1">LZ3.2</strain>
        <tissue evidence="1">Leaf</tissue>
    </source>
</reference>
<organism evidence="1 2">
    <name type="scientific">Solanum commersonii</name>
    <name type="common">Commerson's wild potato</name>
    <name type="synonym">Commerson's nightshade</name>
    <dbReference type="NCBI Taxonomy" id="4109"/>
    <lineage>
        <taxon>Eukaryota</taxon>
        <taxon>Viridiplantae</taxon>
        <taxon>Streptophyta</taxon>
        <taxon>Embryophyta</taxon>
        <taxon>Tracheophyta</taxon>
        <taxon>Spermatophyta</taxon>
        <taxon>Magnoliopsida</taxon>
        <taxon>eudicotyledons</taxon>
        <taxon>Gunneridae</taxon>
        <taxon>Pentapetalae</taxon>
        <taxon>asterids</taxon>
        <taxon>lamiids</taxon>
        <taxon>Solanales</taxon>
        <taxon>Solanaceae</taxon>
        <taxon>Solanoideae</taxon>
        <taxon>Solaneae</taxon>
        <taxon>Solanum</taxon>
    </lineage>
</organism>